<evidence type="ECO:0000256" key="1">
    <source>
        <dbReference type="SAM" id="MobiDB-lite"/>
    </source>
</evidence>
<dbReference type="SUPFAM" id="SSF48403">
    <property type="entry name" value="Ankyrin repeat"/>
    <property type="match status" value="1"/>
</dbReference>
<dbReference type="EMBL" id="MG011689">
    <property type="protein sequence ID" value="AVK74493.1"/>
    <property type="molecule type" value="Genomic_DNA"/>
</dbReference>
<sequence>MSRRQTKGHNNGQPTTHAQTDGRPHYYTSTLMAKPEHTTHLNCPSDRHPEWAIGLATAQDFNSATRLMACQRGGAAESLWENLPPDIWRSIILNHLSDRDLGSCLLAAPCFHVLSKGDISRRRYVHATITGMCAAGDIDGLEYLVGRLTRTAGAPEPPIEDQGRAAVYGHAPGWDACLFEAAIMSQGDVIRWLARRGYLAGCLPYTWRVARGAAAVAANDDTLCALAAAHLAVRGYPYRDRSRRVAKGVGDTMDVDNDDDGGDQPLGGRDDWADMYLRDDRAQPYRAHDRDPWSDIRRRFDTIWQEDTLAERRQDLIKRHQETCGDWDSEMVREVDEEFRDATAEDIALVIQQEADEKRARDAGLIVEADRHARALAYLPRAVFVGMIKRGMLDDAVRVALCARFWSHEAISSWTWDALAEAAARANRVDLMRAMGLVVVLDPDTGDWVFARCDGPGEEWLPECIVSGAVRGGHVDLLDRALRAWDPFFALRGEFFFEAVASGRVDAVRWLHAHGANVEYRRRYGVRAYPASPLTVAIAQGTDDIIAFLLGLPEARDLVRDAFDDAIEIGDMRTARRLYAAHGPTIDDRPPMVALTDDTNNAYPQFAYRQ</sequence>
<feature type="compositionally biased region" description="Acidic residues" evidence="1">
    <location>
        <begin position="253"/>
        <end position="262"/>
    </location>
</feature>
<name>A0A2U7U7U4_9VIRU</name>
<protein>
    <submittedName>
        <fullName evidence="2">Ankyrin repeat domain containing protein</fullName>
    </submittedName>
</protein>
<feature type="region of interest" description="Disordered" evidence="1">
    <location>
        <begin position="249"/>
        <end position="269"/>
    </location>
</feature>
<proteinExistence type="predicted"/>
<dbReference type="RefSeq" id="YP_009482762.1">
    <property type="nucleotide sequence ID" value="NC_037667.1"/>
</dbReference>
<dbReference type="Proteomes" id="UP000248852">
    <property type="component" value="Segment"/>
</dbReference>
<gene>
    <name evidence="2" type="ORF">pqer_cds_71</name>
</gene>
<accession>A0A2U7U7U4</accession>
<dbReference type="KEGG" id="vg:36843634"/>
<feature type="compositionally biased region" description="Polar residues" evidence="1">
    <location>
        <begin position="8"/>
        <end position="19"/>
    </location>
</feature>
<dbReference type="InterPro" id="IPR036770">
    <property type="entry name" value="Ankyrin_rpt-contain_sf"/>
</dbReference>
<evidence type="ECO:0000313" key="2">
    <source>
        <dbReference type="EMBL" id="AVK74493.1"/>
    </source>
</evidence>
<dbReference type="GeneID" id="36843634"/>
<reference evidence="2" key="1">
    <citation type="journal article" date="2018" name="Nat. Commun.">
        <title>Diversity and evolution of the emerging Pandoraviridae family.</title>
        <authorList>
            <person name="Legendre M."/>
            <person name="Fabre E."/>
            <person name="Poirot O."/>
            <person name="Jeudy S."/>
            <person name="Lartigue A."/>
            <person name="Alempic J.M."/>
            <person name="Beucher L."/>
            <person name="Philippe N."/>
            <person name="Bertaux L."/>
            <person name="Christo-Foroux E."/>
            <person name="Labadie K."/>
            <person name="Coute Y."/>
            <person name="Abergel C."/>
            <person name="Claverie J.M."/>
        </authorList>
    </citation>
    <scope>NUCLEOTIDE SEQUENCE [LARGE SCALE GENOMIC DNA]</scope>
    <source>
        <strain evidence="2">Quercus</strain>
    </source>
</reference>
<organism evidence="2">
    <name type="scientific">Pandoravirus quercus</name>
    <dbReference type="NCBI Taxonomy" id="2107709"/>
    <lineage>
        <taxon>Viruses</taxon>
        <taxon>Pandoravirus</taxon>
    </lineage>
</organism>
<feature type="region of interest" description="Disordered" evidence="1">
    <location>
        <begin position="1"/>
        <end position="24"/>
    </location>
</feature>
<dbReference type="Gene3D" id="1.25.40.20">
    <property type="entry name" value="Ankyrin repeat-containing domain"/>
    <property type="match status" value="1"/>
</dbReference>